<comment type="caution">
    <text evidence="1">The sequence shown here is derived from an EMBL/GenBank/DDBJ whole genome shotgun (WGS) entry which is preliminary data.</text>
</comment>
<evidence type="ECO:0000313" key="1">
    <source>
        <dbReference type="EMBL" id="EKE28257.1"/>
    </source>
</evidence>
<dbReference type="InterPro" id="IPR011006">
    <property type="entry name" value="CheY-like_superfamily"/>
</dbReference>
<dbReference type="EMBL" id="AMFJ01000358">
    <property type="protein sequence ID" value="EKE28257.1"/>
    <property type="molecule type" value="Genomic_DNA"/>
</dbReference>
<gene>
    <name evidence="1" type="ORF">ACD_3C00084G0013</name>
</gene>
<name>K2G1Y1_9BACT</name>
<dbReference type="SUPFAM" id="SSF52172">
    <property type="entry name" value="CheY-like"/>
    <property type="match status" value="1"/>
</dbReference>
<proteinExistence type="predicted"/>
<protein>
    <recommendedName>
        <fullName evidence="2">Response regulatory domain-containing protein</fullName>
    </recommendedName>
</protein>
<accession>K2G1Y1</accession>
<reference evidence="1" key="1">
    <citation type="journal article" date="2012" name="Science">
        <title>Fermentation, hydrogen, and sulfur metabolism in multiple uncultivated bacterial phyla.</title>
        <authorList>
            <person name="Wrighton K.C."/>
            <person name="Thomas B.C."/>
            <person name="Sharon I."/>
            <person name="Miller C.S."/>
            <person name="Castelle C.J."/>
            <person name="VerBerkmoes N.C."/>
            <person name="Wilkins M.J."/>
            <person name="Hettich R.L."/>
            <person name="Lipton M.S."/>
            <person name="Williams K.H."/>
            <person name="Long P.E."/>
            <person name="Banfield J.F."/>
        </authorList>
    </citation>
    <scope>NUCLEOTIDE SEQUENCE [LARGE SCALE GENOMIC DNA]</scope>
</reference>
<dbReference type="Gene3D" id="3.40.50.2300">
    <property type="match status" value="1"/>
</dbReference>
<organism evidence="1">
    <name type="scientific">uncultured bacterium</name>
    <name type="common">gcode 4</name>
    <dbReference type="NCBI Taxonomy" id="1234023"/>
    <lineage>
        <taxon>Bacteria</taxon>
        <taxon>environmental samples</taxon>
    </lineage>
</organism>
<sequence>MKKILILEDNIDVQESFSNMFKWKVVLLQAHNLKEAEELYEKNKDDLNLIALDGNVPKNWSRFKDTVELARHIRVDYKNALYSISQDDEIKDEFKKIWFDWILGMKYELIKKVMDIIEWSKA</sequence>
<dbReference type="AlphaFoldDB" id="K2G1Y1"/>
<evidence type="ECO:0008006" key="2">
    <source>
        <dbReference type="Google" id="ProtNLM"/>
    </source>
</evidence>